<dbReference type="OrthoDB" id="9813938at2"/>
<comment type="subunit">
    <text evidence="2">Heterotrimer of A, B and C subunits.</text>
</comment>
<dbReference type="eggNOG" id="COG0721">
    <property type="taxonomic scope" value="Bacteria"/>
</dbReference>
<name>U5QPD7_GLOK1</name>
<dbReference type="GO" id="GO:0050566">
    <property type="term" value="F:asparaginyl-tRNA synthase (glutamine-hydrolyzing) activity"/>
    <property type="evidence" value="ECO:0007669"/>
    <property type="project" value="RHEA"/>
</dbReference>
<dbReference type="PANTHER" id="PTHR15004:SF0">
    <property type="entry name" value="GLUTAMYL-TRNA(GLN) AMIDOTRANSFERASE SUBUNIT C, MITOCHONDRIAL"/>
    <property type="match status" value="1"/>
</dbReference>
<dbReference type="Proteomes" id="UP000017396">
    <property type="component" value="Chromosome"/>
</dbReference>
<dbReference type="GO" id="GO:0016740">
    <property type="term" value="F:transferase activity"/>
    <property type="evidence" value="ECO:0007669"/>
    <property type="project" value="UniProtKB-KW"/>
</dbReference>
<accession>U5QPD7</accession>
<evidence type="ECO:0000256" key="1">
    <source>
        <dbReference type="ARBA" id="ARBA00022917"/>
    </source>
</evidence>
<dbReference type="HAMAP" id="MF_00122">
    <property type="entry name" value="GatC"/>
    <property type="match status" value="1"/>
</dbReference>
<sequence>MIDREQVKKVAALARLEISEQEQELFTRQLSSILDYVAELQQVDTEGVAPTTRAIEVNNVVRPDQLEPCVERERILANAPEREDDFFRVPRIIE</sequence>
<dbReference type="InterPro" id="IPR003837">
    <property type="entry name" value="GatC"/>
</dbReference>
<dbReference type="GO" id="GO:0006450">
    <property type="term" value="P:regulation of translational fidelity"/>
    <property type="evidence" value="ECO:0007669"/>
    <property type="project" value="InterPro"/>
</dbReference>
<dbReference type="NCBIfam" id="TIGR00135">
    <property type="entry name" value="gatC"/>
    <property type="match status" value="1"/>
</dbReference>
<protein>
    <recommendedName>
        <fullName evidence="2">Aspartyl/glutamyl-tRNA(Asn/Gln) amidotransferase subunit C</fullName>
        <shortName evidence="2">Asp/Glu-ADT subunit C</shortName>
        <ecNumber evidence="2">6.3.5.-</ecNumber>
    </recommendedName>
</protein>
<evidence type="ECO:0000256" key="2">
    <source>
        <dbReference type="HAMAP-Rule" id="MF_00122"/>
    </source>
</evidence>
<gene>
    <name evidence="2 3" type="primary">gatC</name>
    <name evidence="3" type="ORF">GKIL_3294</name>
</gene>
<dbReference type="KEGG" id="glj:GKIL_3294"/>
<dbReference type="GO" id="GO:0005524">
    <property type="term" value="F:ATP binding"/>
    <property type="evidence" value="ECO:0007669"/>
    <property type="project" value="UniProtKB-KW"/>
</dbReference>
<dbReference type="EMBL" id="CP003587">
    <property type="protein sequence ID" value="AGY59540.1"/>
    <property type="molecule type" value="Genomic_DNA"/>
</dbReference>
<keyword evidence="3" id="KW-0808">Transferase</keyword>
<keyword evidence="2" id="KW-0067">ATP-binding</keyword>
<dbReference type="GO" id="GO:0006412">
    <property type="term" value="P:translation"/>
    <property type="evidence" value="ECO:0007669"/>
    <property type="project" value="UniProtKB-UniRule"/>
</dbReference>
<comment type="catalytic activity">
    <reaction evidence="2">
        <text>L-glutamyl-tRNA(Gln) + L-glutamine + ATP + H2O = L-glutaminyl-tRNA(Gln) + L-glutamate + ADP + phosphate + H(+)</text>
        <dbReference type="Rhea" id="RHEA:17521"/>
        <dbReference type="Rhea" id="RHEA-COMP:9681"/>
        <dbReference type="Rhea" id="RHEA-COMP:9684"/>
        <dbReference type="ChEBI" id="CHEBI:15377"/>
        <dbReference type="ChEBI" id="CHEBI:15378"/>
        <dbReference type="ChEBI" id="CHEBI:29985"/>
        <dbReference type="ChEBI" id="CHEBI:30616"/>
        <dbReference type="ChEBI" id="CHEBI:43474"/>
        <dbReference type="ChEBI" id="CHEBI:58359"/>
        <dbReference type="ChEBI" id="CHEBI:78520"/>
        <dbReference type="ChEBI" id="CHEBI:78521"/>
        <dbReference type="ChEBI" id="CHEBI:456216"/>
    </reaction>
</comment>
<proteinExistence type="inferred from homology"/>
<comment type="catalytic activity">
    <reaction evidence="2">
        <text>L-aspartyl-tRNA(Asn) + L-glutamine + ATP + H2O = L-asparaginyl-tRNA(Asn) + L-glutamate + ADP + phosphate + 2 H(+)</text>
        <dbReference type="Rhea" id="RHEA:14513"/>
        <dbReference type="Rhea" id="RHEA-COMP:9674"/>
        <dbReference type="Rhea" id="RHEA-COMP:9677"/>
        <dbReference type="ChEBI" id="CHEBI:15377"/>
        <dbReference type="ChEBI" id="CHEBI:15378"/>
        <dbReference type="ChEBI" id="CHEBI:29985"/>
        <dbReference type="ChEBI" id="CHEBI:30616"/>
        <dbReference type="ChEBI" id="CHEBI:43474"/>
        <dbReference type="ChEBI" id="CHEBI:58359"/>
        <dbReference type="ChEBI" id="CHEBI:78515"/>
        <dbReference type="ChEBI" id="CHEBI:78516"/>
        <dbReference type="ChEBI" id="CHEBI:456216"/>
    </reaction>
</comment>
<comment type="similarity">
    <text evidence="2">Belongs to the GatC family.</text>
</comment>
<dbReference type="AlphaFoldDB" id="U5QPD7"/>
<keyword evidence="2" id="KW-0436">Ligase</keyword>
<dbReference type="HOGENOM" id="CLU_105899_2_0_3"/>
<reference evidence="3 4" key="1">
    <citation type="journal article" date="2013" name="PLoS ONE">
        <title>Cultivation and Complete Genome Sequencing of Gloeobacter kilaueensis sp. nov., from a Lava Cave in Kilauea Caldera, Hawai'i.</title>
        <authorList>
            <person name="Saw J.H."/>
            <person name="Schatz M."/>
            <person name="Brown M.V."/>
            <person name="Kunkel D.D."/>
            <person name="Foster J.S."/>
            <person name="Shick H."/>
            <person name="Christensen S."/>
            <person name="Hou S."/>
            <person name="Wan X."/>
            <person name="Donachie S.P."/>
        </authorList>
    </citation>
    <scope>NUCLEOTIDE SEQUENCE [LARGE SCALE GENOMIC DNA]</scope>
    <source>
        <strain evidence="4">JS</strain>
    </source>
</reference>
<dbReference type="PANTHER" id="PTHR15004">
    <property type="entry name" value="GLUTAMYL-TRNA(GLN) AMIDOTRANSFERASE SUBUNIT C, MITOCHONDRIAL"/>
    <property type="match status" value="1"/>
</dbReference>
<dbReference type="RefSeq" id="WP_023174827.1">
    <property type="nucleotide sequence ID" value="NC_022600.1"/>
</dbReference>
<dbReference type="SUPFAM" id="SSF141000">
    <property type="entry name" value="Glu-tRNAGln amidotransferase C subunit"/>
    <property type="match status" value="1"/>
</dbReference>
<keyword evidence="4" id="KW-1185">Reference proteome</keyword>
<dbReference type="Gene3D" id="1.10.20.60">
    <property type="entry name" value="Glu-tRNAGln amidotransferase C subunit, N-terminal domain"/>
    <property type="match status" value="1"/>
</dbReference>
<keyword evidence="2" id="KW-0547">Nucleotide-binding</keyword>
<organism evidence="3 4">
    <name type="scientific">Gloeobacter kilaueensis (strain ATCC BAA-2537 / CCAP 1431/1 / ULC 316 / JS1)</name>
    <dbReference type="NCBI Taxonomy" id="1183438"/>
    <lineage>
        <taxon>Bacteria</taxon>
        <taxon>Bacillati</taxon>
        <taxon>Cyanobacteriota</taxon>
        <taxon>Cyanophyceae</taxon>
        <taxon>Gloeobacterales</taxon>
        <taxon>Gloeobacteraceae</taxon>
        <taxon>Gloeobacter</taxon>
    </lineage>
</organism>
<dbReference type="Pfam" id="PF02686">
    <property type="entry name" value="GatC"/>
    <property type="match status" value="1"/>
</dbReference>
<dbReference type="STRING" id="1183438.GKIL_3294"/>
<keyword evidence="1 2" id="KW-0648">Protein biosynthesis</keyword>
<dbReference type="GO" id="GO:0050567">
    <property type="term" value="F:glutaminyl-tRNA synthase (glutamine-hydrolyzing) activity"/>
    <property type="evidence" value="ECO:0007669"/>
    <property type="project" value="UniProtKB-UniRule"/>
</dbReference>
<dbReference type="EC" id="6.3.5.-" evidence="2"/>
<evidence type="ECO:0000313" key="3">
    <source>
        <dbReference type="EMBL" id="AGY59540.1"/>
    </source>
</evidence>
<dbReference type="GO" id="GO:0070681">
    <property type="term" value="P:glutaminyl-tRNAGln biosynthesis via transamidation"/>
    <property type="evidence" value="ECO:0007669"/>
    <property type="project" value="TreeGrafter"/>
</dbReference>
<evidence type="ECO:0000313" key="4">
    <source>
        <dbReference type="Proteomes" id="UP000017396"/>
    </source>
</evidence>
<dbReference type="InterPro" id="IPR036113">
    <property type="entry name" value="Asp/Glu-ADT_sf_sub_c"/>
</dbReference>
<comment type="function">
    <text evidence="2">Allows the formation of correctly charged Asn-tRNA(Asn) or Gln-tRNA(Gln) through the transamidation of misacylated Asp-tRNA(Asn) or Glu-tRNA(Gln) in organisms which lack either or both of asparaginyl-tRNA or glutaminyl-tRNA synthetases. The reaction takes place in the presence of glutamine and ATP through an activated phospho-Asp-tRNA(Asn) or phospho-Glu-tRNA(Gln).</text>
</comment>